<dbReference type="CDD" id="cd01948">
    <property type="entry name" value="EAL"/>
    <property type="match status" value="1"/>
</dbReference>
<dbReference type="PANTHER" id="PTHR33121">
    <property type="entry name" value="CYCLIC DI-GMP PHOSPHODIESTERASE PDEF"/>
    <property type="match status" value="1"/>
</dbReference>
<feature type="domain" description="GGDEF" evidence="4">
    <location>
        <begin position="118"/>
        <end position="249"/>
    </location>
</feature>
<dbReference type="InterPro" id="IPR043128">
    <property type="entry name" value="Rev_trsase/Diguanyl_cyclase"/>
</dbReference>
<proteinExistence type="predicted"/>
<dbReference type="NCBIfam" id="TIGR00254">
    <property type="entry name" value="GGDEF"/>
    <property type="match status" value="1"/>
</dbReference>
<dbReference type="Gene3D" id="3.30.70.270">
    <property type="match status" value="1"/>
</dbReference>
<dbReference type="SMART" id="SM00052">
    <property type="entry name" value="EAL"/>
    <property type="match status" value="1"/>
</dbReference>
<evidence type="ECO:0000256" key="2">
    <source>
        <dbReference type="SAM" id="Phobius"/>
    </source>
</evidence>
<dbReference type="Proteomes" id="UP001549047">
    <property type="component" value="Unassembled WGS sequence"/>
</dbReference>
<keyword evidence="2" id="KW-1133">Transmembrane helix</keyword>
<dbReference type="SUPFAM" id="SSF55073">
    <property type="entry name" value="Nucleotide cyclase"/>
    <property type="match status" value="1"/>
</dbReference>
<keyword evidence="6" id="KW-1185">Reference proteome</keyword>
<dbReference type="Pfam" id="PF00990">
    <property type="entry name" value="GGDEF"/>
    <property type="match status" value="1"/>
</dbReference>
<dbReference type="SUPFAM" id="SSF141868">
    <property type="entry name" value="EAL domain-like"/>
    <property type="match status" value="1"/>
</dbReference>
<evidence type="ECO:0000313" key="5">
    <source>
        <dbReference type="EMBL" id="MET3615123.1"/>
    </source>
</evidence>
<name>A0ABV2J3C2_9HYPH</name>
<feature type="transmembrane region" description="Helical" evidence="2">
    <location>
        <begin position="9"/>
        <end position="31"/>
    </location>
</feature>
<dbReference type="RefSeq" id="WP_354557614.1">
    <property type="nucleotide sequence ID" value="NZ_JBEPMB010000006.1"/>
</dbReference>
<dbReference type="EMBL" id="JBEPMB010000006">
    <property type="protein sequence ID" value="MET3615123.1"/>
    <property type="molecule type" value="Genomic_DNA"/>
</dbReference>
<sequence length="536" mass="58712">MGQKSGRKVLGEVIGWATVFTSVAFVAIELHLHRYVDGFLDAYRVYYFDDLFVSLNIAGLIGLIYSVLRVKDLTLENRRRREAERNVEWIATHDALTELPNRRLLDREIAAAGGGRSSPKTVFSVDLDGFKRVNDLFGHAVGNEVLKTVAERLKCSFPEGTIYRIGGDEFLVITDGADAEEAAAAAQRIVQQLTAPIDADVMTVDVGASVGYGLASGSPESLNAAILQSDYAMYAAKSSGRNRAVAFAPFMEQDVYKRARLEGALKRAVREGTIIPHFQPLIDLRTNSVYGFEALARWELQPGEFVSPGEFIPLAEETGLIVPLTEHLLRLCCAEARNWPKHVGLAFNLSPVLLSDAVIGLRLIRIMSEEGFSPTRLELEITESSVMKDYPAAQKVLGDLMEAGARIALDDFGTGYSSLSQLSGFSFDTIKIDRSFVTAMNKGERQDKVIRAIVALGSGLGVKTTAEGIEDEEQLAYLRSLGCDIGQGYLLGRPMPAEAARRFLQERLGHPVPMESEQPETGEGSPSRLPAKLRRA</sequence>
<dbReference type="PROSITE" id="PS50883">
    <property type="entry name" value="EAL"/>
    <property type="match status" value="1"/>
</dbReference>
<feature type="region of interest" description="Disordered" evidence="1">
    <location>
        <begin position="505"/>
        <end position="536"/>
    </location>
</feature>
<organism evidence="5 6">
    <name type="scientific">Rhizobium aquaticum</name>
    <dbReference type="NCBI Taxonomy" id="1549636"/>
    <lineage>
        <taxon>Bacteria</taxon>
        <taxon>Pseudomonadati</taxon>
        <taxon>Pseudomonadota</taxon>
        <taxon>Alphaproteobacteria</taxon>
        <taxon>Hyphomicrobiales</taxon>
        <taxon>Rhizobiaceae</taxon>
        <taxon>Rhizobium/Agrobacterium group</taxon>
        <taxon>Rhizobium</taxon>
    </lineage>
</organism>
<dbReference type="InterPro" id="IPR000160">
    <property type="entry name" value="GGDEF_dom"/>
</dbReference>
<feature type="transmembrane region" description="Helical" evidence="2">
    <location>
        <begin position="51"/>
        <end position="70"/>
    </location>
</feature>
<protein>
    <submittedName>
        <fullName evidence="5">Diguanylate cyclase (GGDEF)-like protein</fullName>
    </submittedName>
</protein>
<dbReference type="InterPro" id="IPR035919">
    <property type="entry name" value="EAL_sf"/>
</dbReference>
<reference evidence="5 6" key="1">
    <citation type="submission" date="2024-06" db="EMBL/GenBank/DDBJ databases">
        <title>Genomic Encyclopedia of Type Strains, Phase IV (KMG-IV): sequencing the most valuable type-strain genomes for metagenomic binning, comparative biology and taxonomic classification.</title>
        <authorList>
            <person name="Goeker M."/>
        </authorList>
    </citation>
    <scope>NUCLEOTIDE SEQUENCE [LARGE SCALE GENOMIC DNA]</scope>
    <source>
        <strain evidence="5 6">DSM 29780</strain>
    </source>
</reference>
<feature type="domain" description="EAL" evidence="3">
    <location>
        <begin position="258"/>
        <end position="508"/>
    </location>
</feature>
<dbReference type="PANTHER" id="PTHR33121:SF70">
    <property type="entry name" value="SIGNALING PROTEIN YKOW"/>
    <property type="match status" value="1"/>
</dbReference>
<dbReference type="Gene3D" id="3.20.20.450">
    <property type="entry name" value="EAL domain"/>
    <property type="match status" value="1"/>
</dbReference>
<dbReference type="InterPro" id="IPR029787">
    <property type="entry name" value="Nucleotide_cyclase"/>
</dbReference>
<dbReference type="PROSITE" id="PS50887">
    <property type="entry name" value="GGDEF"/>
    <property type="match status" value="1"/>
</dbReference>
<evidence type="ECO:0000259" key="3">
    <source>
        <dbReference type="PROSITE" id="PS50883"/>
    </source>
</evidence>
<keyword evidence="2" id="KW-0812">Transmembrane</keyword>
<dbReference type="CDD" id="cd01949">
    <property type="entry name" value="GGDEF"/>
    <property type="match status" value="1"/>
</dbReference>
<dbReference type="InterPro" id="IPR001633">
    <property type="entry name" value="EAL_dom"/>
</dbReference>
<comment type="caution">
    <text evidence="5">The sequence shown here is derived from an EMBL/GenBank/DDBJ whole genome shotgun (WGS) entry which is preliminary data.</text>
</comment>
<dbReference type="Pfam" id="PF00563">
    <property type="entry name" value="EAL"/>
    <property type="match status" value="1"/>
</dbReference>
<accession>A0ABV2J3C2</accession>
<evidence type="ECO:0000256" key="1">
    <source>
        <dbReference type="SAM" id="MobiDB-lite"/>
    </source>
</evidence>
<gene>
    <name evidence="5" type="ORF">ABID16_003466</name>
</gene>
<evidence type="ECO:0000313" key="6">
    <source>
        <dbReference type="Proteomes" id="UP001549047"/>
    </source>
</evidence>
<dbReference type="SMART" id="SM00267">
    <property type="entry name" value="GGDEF"/>
    <property type="match status" value="1"/>
</dbReference>
<evidence type="ECO:0000259" key="4">
    <source>
        <dbReference type="PROSITE" id="PS50887"/>
    </source>
</evidence>
<dbReference type="InterPro" id="IPR050706">
    <property type="entry name" value="Cyclic-di-GMP_PDE-like"/>
</dbReference>
<keyword evidence="2" id="KW-0472">Membrane</keyword>